<keyword evidence="3" id="KW-0238">DNA-binding</keyword>
<evidence type="ECO:0000256" key="4">
    <source>
        <dbReference type="ARBA" id="ARBA00023163"/>
    </source>
</evidence>
<gene>
    <name evidence="6" type="ORF">H8716_06270</name>
</gene>
<dbReference type="PANTHER" id="PTHR30419:SF28">
    <property type="entry name" value="HTH-TYPE TRANSCRIPTIONAL REGULATOR BSDA"/>
    <property type="match status" value="1"/>
</dbReference>
<dbReference type="SUPFAM" id="SSF46785">
    <property type="entry name" value="Winged helix' DNA-binding domain"/>
    <property type="match status" value="1"/>
</dbReference>
<dbReference type="RefSeq" id="WP_249307722.1">
    <property type="nucleotide sequence ID" value="NZ_JACRSZ010000005.1"/>
</dbReference>
<dbReference type="Gene3D" id="3.40.190.290">
    <property type="match status" value="1"/>
</dbReference>
<dbReference type="InterPro" id="IPR000847">
    <property type="entry name" value="LysR_HTH_N"/>
</dbReference>
<comment type="caution">
    <text evidence="6">The sequence shown here is derived from an EMBL/GenBank/DDBJ whole genome shotgun (WGS) entry which is preliminary data.</text>
</comment>
<proteinExistence type="inferred from homology"/>
<sequence>MDIRAIRYFMEVARELNITRAAENLHIAQPPLSRQIHQLEEELGVELFDRKKKKLQLTEVGQLLLHRGDQILTLVEKTEDEIRSFGQGVTGTLYVGTVEGSAPRLISQWVAEFSCKYPEVQYNLWNGSSDDVISRLSKGLCDLAVIAAPYDTERWDGIPVGSEPWAALIPHDHPLAKQPGDFVTLTDLAEEPLIIPSRKSRSKEIVGWFTKVEKEPKILCRISNYMNAFALVKAKVGIAIFPATMDFGMTHTQVVTKNIVNPGHQADYFLVWDKNRMLSGLAQRFVECVDETVEKEKETGE</sequence>
<name>A0ABR7N8J4_9FIRM</name>
<organism evidence="6 7">
    <name type="scientific">Jingyaoa shaoxingensis</name>
    <dbReference type="NCBI Taxonomy" id="2763671"/>
    <lineage>
        <taxon>Bacteria</taxon>
        <taxon>Bacillati</taxon>
        <taxon>Bacillota</taxon>
        <taxon>Clostridia</taxon>
        <taxon>Lachnospirales</taxon>
        <taxon>Lachnospiraceae</taxon>
        <taxon>Jingyaoa</taxon>
    </lineage>
</organism>
<evidence type="ECO:0000313" key="7">
    <source>
        <dbReference type="Proteomes" id="UP000657421"/>
    </source>
</evidence>
<keyword evidence="2" id="KW-0805">Transcription regulation</keyword>
<evidence type="ECO:0000256" key="2">
    <source>
        <dbReference type="ARBA" id="ARBA00023015"/>
    </source>
</evidence>
<keyword evidence="4" id="KW-0804">Transcription</keyword>
<dbReference type="CDD" id="cd05466">
    <property type="entry name" value="PBP2_LTTR_substrate"/>
    <property type="match status" value="1"/>
</dbReference>
<dbReference type="InterPro" id="IPR050950">
    <property type="entry name" value="HTH-type_LysR_regulators"/>
</dbReference>
<dbReference type="PROSITE" id="PS50931">
    <property type="entry name" value="HTH_LYSR"/>
    <property type="match status" value="1"/>
</dbReference>
<evidence type="ECO:0000256" key="3">
    <source>
        <dbReference type="ARBA" id="ARBA00023125"/>
    </source>
</evidence>
<dbReference type="InterPro" id="IPR036390">
    <property type="entry name" value="WH_DNA-bd_sf"/>
</dbReference>
<evidence type="ECO:0000313" key="6">
    <source>
        <dbReference type="EMBL" id="MBC8572691.1"/>
    </source>
</evidence>
<evidence type="ECO:0000256" key="1">
    <source>
        <dbReference type="ARBA" id="ARBA00009437"/>
    </source>
</evidence>
<dbReference type="Gene3D" id="1.10.10.10">
    <property type="entry name" value="Winged helix-like DNA-binding domain superfamily/Winged helix DNA-binding domain"/>
    <property type="match status" value="1"/>
</dbReference>
<dbReference type="InterPro" id="IPR005119">
    <property type="entry name" value="LysR_subst-bd"/>
</dbReference>
<dbReference type="Pfam" id="PF00126">
    <property type="entry name" value="HTH_1"/>
    <property type="match status" value="1"/>
</dbReference>
<keyword evidence="7" id="KW-1185">Reference proteome</keyword>
<dbReference type="PRINTS" id="PR00039">
    <property type="entry name" value="HTHLYSR"/>
</dbReference>
<accession>A0ABR7N8J4</accession>
<feature type="domain" description="HTH lysR-type" evidence="5">
    <location>
        <begin position="1"/>
        <end position="58"/>
    </location>
</feature>
<dbReference type="PANTHER" id="PTHR30419">
    <property type="entry name" value="HTH-TYPE TRANSCRIPTIONAL REGULATOR YBHD"/>
    <property type="match status" value="1"/>
</dbReference>
<dbReference type="Proteomes" id="UP000657421">
    <property type="component" value="Unassembled WGS sequence"/>
</dbReference>
<protein>
    <submittedName>
        <fullName evidence="6">LysR family transcriptional regulator</fullName>
    </submittedName>
</protein>
<dbReference type="SUPFAM" id="SSF53850">
    <property type="entry name" value="Periplasmic binding protein-like II"/>
    <property type="match status" value="1"/>
</dbReference>
<dbReference type="EMBL" id="JACRSZ010000005">
    <property type="protein sequence ID" value="MBC8572691.1"/>
    <property type="molecule type" value="Genomic_DNA"/>
</dbReference>
<dbReference type="Pfam" id="PF03466">
    <property type="entry name" value="LysR_substrate"/>
    <property type="match status" value="1"/>
</dbReference>
<dbReference type="InterPro" id="IPR036388">
    <property type="entry name" value="WH-like_DNA-bd_sf"/>
</dbReference>
<comment type="similarity">
    <text evidence="1">Belongs to the LysR transcriptional regulatory family.</text>
</comment>
<reference evidence="6 7" key="1">
    <citation type="submission" date="2020-08" db="EMBL/GenBank/DDBJ databases">
        <title>Genome public.</title>
        <authorList>
            <person name="Liu C."/>
            <person name="Sun Q."/>
        </authorList>
    </citation>
    <scope>NUCLEOTIDE SEQUENCE [LARGE SCALE GENOMIC DNA]</scope>
    <source>
        <strain evidence="6 7">NSJ-46</strain>
    </source>
</reference>
<evidence type="ECO:0000259" key="5">
    <source>
        <dbReference type="PROSITE" id="PS50931"/>
    </source>
</evidence>